<evidence type="ECO:0000313" key="1">
    <source>
        <dbReference type="EMBL" id="KAF2541235.1"/>
    </source>
</evidence>
<organism evidence="1 2">
    <name type="scientific">Brassica cretica</name>
    <name type="common">Mustard</name>
    <dbReference type="NCBI Taxonomy" id="69181"/>
    <lineage>
        <taxon>Eukaryota</taxon>
        <taxon>Viridiplantae</taxon>
        <taxon>Streptophyta</taxon>
        <taxon>Embryophyta</taxon>
        <taxon>Tracheophyta</taxon>
        <taxon>Spermatophyta</taxon>
        <taxon>Magnoliopsida</taxon>
        <taxon>eudicotyledons</taxon>
        <taxon>Gunneridae</taxon>
        <taxon>Pentapetalae</taxon>
        <taxon>rosids</taxon>
        <taxon>malvids</taxon>
        <taxon>Brassicales</taxon>
        <taxon>Brassicaceae</taxon>
        <taxon>Brassiceae</taxon>
        <taxon>Brassica</taxon>
    </lineage>
</organism>
<protein>
    <submittedName>
        <fullName evidence="1">Uncharacterized protein</fullName>
    </submittedName>
</protein>
<dbReference type="EMBL" id="QGKW02002005">
    <property type="protein sequence ID" value="KAF2541235.1"/>
    <property type="molecule type" value="Genomic_DNA"/>
</dbReference>
<sequence>MAMMMTTHPSCLWPLLDLSRSPCLNAPLESISPVIPPEPPDPPDVALFHAVHLLACSSSAAAKESRTVCFNFTPFHHCLCSYSAGNPCPSSVSHDVKRMNFRTHMSLIFISKHSQQRTLSLNTKLHL</sequence>
<accession>A0A8S9G5A2</accession>
<comment type="caution">
    <text evidence="1">The sequence shown here is derived from an EMBL/GenBank/DDBJ whole genome shotgun (WGS) entry which is preliminary data.</text>
</comment>
<name>A0A8S9G5A2_BRACR</name>
<dbReference type="Proteomes" id="UP000712281">
    <property type="component" value="Unassembled WGS sequence"/>
</dbReference>
<evidence type="ECO:0000313" key="2">
    <source>
        <dbReference type="Proteomes" id="UP000712281"/>
    </source>
</evidence>
<dbReference type="AlphaFoldDB" id="A0A8S9G5A2"/>
<gene>
    <name evidence="1" type="ORF">F2Q68_00028643</name>
</gene>
<proteinExistence type="predicted"/>
<reference evidence="1" key="1">
    <citation type="submission" date="2019-12" db="EMBL/GenBank/DDBJ databases">
        <title>Genome sequencing and annotation of Brassica cretica.</title>
        <authorList>
            <person name="Studholme D.J."/>
            <person name="Sarris P.F."/>
        </authorList>
    </citation>
    <scope>NUCLEOTIDE SEQUENCE</scope>
    <source>
        <strain evidence="1">PFS-001/15</strain>
        <tissue evidence="1">Leaf</tissue>
    </source>
</reference>